<evidence type="ECO:0000313" key="3">
    <source>
        <dbReference type="Proteomes" id="UP000008281"/>
    </source>
</evidence>
<protein>
    <submittedName>
        <fullName evidence="2">Uncharacterized protein</fullName>
    </submittedName>
</protein>
<dbReference type="STRING" id="31234.E3N603"/>
<dbReference type="FunCoup" id="E3N603">
    <property type="interactions" value="278"/>
</dbReference>
<dbReference type="OMA" id="FLPEDEM"/>
<organism evidence="3">
    <name type="scientific">Caenorhabditis remanei</name>
    <name type="common">Caenorhabditis vulgaris</name>
    <dbReference type="NCBI Taxonomy" id="31234"/>
    <lineage>
        <taxon>Eukaryota</taxon>
        <taxon>Metazoa</taxon>
        <taxon>Ecdysozoa</taxon>
        <taxon>Nematoda</taxon>
        <taxon>Chromadorea</taxon>
        <taxon>Rhabditida</taxon>
        <taxon>Rhabditina</taxon>
        <taxon>Rhabditomorpha</taxon>
        <taxon>Rhabditoidea</taxon>
        <taxon>Rhabditidae</taxon>
        <taxon>Peloderinae</taxon>
        <taxon>Caenorhabditis</taxon>
    </lineage>
</organism>
<gene>
    <name evidence="2" type="ORF">CRE_30365</name>
</gene>
<sequence length="108" mass="12538">MRHLLPEEELPFHEIFCKTQQSDILAQLAVPPIYLDVEEYLAAQKLMKQYEKEDVGRDSDDSGEDSDEEKCVSVTSEVESSVIDEVDDVEVMMNRLEYLEMKNHELID</sequence>
<evidence type="ECO:0000256" key="1">
    <source>
        <dbReference type="SAM" id="MobiDB-lite"/>
    </source>
</evidence>
<dbReference type="HOGENOM" id="CLU_2199411_0_0_1"/>
<dbReference type="AlphaFoldDB" id="E3N603"/>
<evidence type="ECO:0000313" key="2">
    <source>
        <dbReference type="EMBL" id="EFO87406.1"/>
    </source>
</evidence>
<name>E3N603_CAERE</name>
<proteinExistence type="predicted"/>
<feature type="region of interest" description="Disordered" evidence="1">
    <location>
        <begin position="51"/>
        <end position="77"/>
    </location>
</feature>
<keyword evidence="3" id="KW-1185">Reference proteome</keyword>
<dbReference type="Proteomes" id="UP000008281">
    <property type="component" value="Unassembled WGS sequence"/>
</dbReference>
<dbReference type="EMBL" id="DS268535">
    <property type="protein sequence ID" value="EFO87406.1"/>
    <property type="molecule type" value="Genomic_DNA"/>
</dbReference>
<feature type="compositionally biased region" description="Basic and acidic residues" evidence="1">
    <location>
        <begin position="51"/>
        <end position="60"/>
    </location>
</feature>
<accession>E3N603</accession>
<dbReference type="eggNOG" id="KOG4376">
    <property type="taxonomic scope" value="Eukaryota"/>
</dbReference>
<dbReference type="InParanoid" id="E3N603"/>
<reference evidence="2" key="1">
    <citation type="submission" date="2007-07" db="EMBL/GenBank/DDBJ databases">
        <title>PCAP assembly of the Caenorhabditis remanei genome.</title>
        <authorList>
            <consortium name="The Caenorhabditis remanei Sequencing Consortium"/>
            <person name="Wilson R.K."/>
        </authorList>
    </citation>
    <scope>NUCLEOTIDE SEQUENCE [LARGE SCALE GENOMIC DNA]</scope>
    <source>
        <strain evidence="2">PB4641</strain>
    </source>
</reference>